<reference evidence="2 3" key="1">
    <citation type="journal article" date="2023" name="Commun. Biol.">
        <title>Genome analysis of Parmales, the sister group of diatoms, reveals the evolutionary specialization of diatoms from phago-mixotrophs to photoautotrophs.</title>
        <authorList>
            <person name="Ban H."/>
            <person name="Sato S."/>
            <person name="Yoshikawa S."/>
            <person name="Yamada K."/>
            <person name="Nakamura Y."/>
            <person name="Ichinomiya M."/>
            <person name="Sato N."/>
            <person name="Blanc-Mathieu R."/>
            <person name="Endo H."/>
            <person name="Kuwata A."/>
            <person name="Ogata H."/>
        </authorList>
    </citation>
    <scope>NUCLEOTIDE SEQUENCE [LARGE SCALE GENOMIC DNA]</scope>
</reference>
<evidence type="ECO:0000313" key="3">
    <source>
        <dbReference type="Proteomes" id="UP001165060"/>
    </source>
</evidence>
<gene>
    <name evidence="2" type="ORF">TeGR_g13951</name>
</gene>
<name>A0ABQ6MAZ2_9STRA</name>
<feature type="non-terminal residue" evidence="2">
    <location>
        <position position="330"/>
    </location>
</feature>
<evidence type="ECO:0000313" key="2">
    <source>
        <dbReference type="EMBL" id="GMI22963.1"/>
    </source>
</evidence>
<feature type="compositionally biased region" description="Low complexity" evidence="1">
    <location>
        <begin position="167"/>
        <end position="179"/>
    </location>
</feature>
<feature type="compositionally biased region" description="Basic and acidic residues" evidence="1">
    <location>
        <begin position="98"/>
        <end position="134"/>
    </location>
</feature>
<dbReference type="Proteomes" id="UP001165060">
    <property type="component" value="Unassembled WGS sequence"/>
</dbReference>
<keyword evidence="3" id="KW-1185">Reference proteome</keyword>
<feature type="compositionally biased region" description="Basic and acidic residues" evidence="1">
    <location>
        <begin position="187"/>
        <end position="210"/>
    </location>
</feature>
<evidence type="ECO:0000256" key="1">
    <source>
        <dbReference type="SAM" id="MobiDB-lite"/>
    </source>
</evidence>
<feature type="compositionally biased region" description="Low complexity" evidence="1">
    <location>
        <begin position="57"/>
        <end position="97"/>
    </location>
</feature>
<comment type="caution">
    <text evidence="2">The sequence shown here is derived from an EMBL/GenBank/DDBJ whole genome shotgun (WGS) entry which is preliminary data.</text>
</comment>
<proteinExistence type="predicted"/>
<protein>
    <submittedName>
        <fullName evidence="2">Uncharacterized protein</fullName>
    </submittedName>
</protein>
<dbReference type="EMBL" id="BRYB01005317">
    <property type="protein sequence ID" value="GMI22963.1"/>
    <property type="molecule type" value="Genomic_DNA"/>
</dbReference>
<accession>A0ABQ6MAZ2</accession>
<feature type="region of interest" description="Disordered" evidence="1">
    <location>
        <begin position="41"/>
        <end position="210"/>
    </location>
</feature>
<sequence length="330" mass="34527">MSSGYNNSEYTHVGCIGPLNAARFVAAGVSKMDGFSVLNASQKQQVAKTVAERAGVSTASASSKATASASSKATASASSKATASASSEAAASASSEASSRRGDRDGQNERRRHGDDRNRDDSLARSYHRDESRSEMGASERGASERGASEKTPPAASITFRDHSRDALAGAALSPPASLKRAASGEVAKDSKRSRDFDSEDARVVAEKEAERAEARNKELAAENNALREQLASAKIEASRAVQDAAVDASRAVQAERDAGAARKEQRQAEQAKQAIKAQLENVTTVARLFSLGLDPFCDSGVLSEADMNRAKDSEGGMTAIVNNADNIGK</sequence>
<organism evidence="2 3">
    <name type="scientific">Tetraparma gracilis</name>
    <dbReference type="NCBI Taxonomy" id="2962635"/>
    <lineage>
        <taxon>Eukaryota</taxon>
        <taxon>Sar</taxon>
        <taxon>Stramenopiles</taxon>
        <taxon>Ochrophyta</taxon>
        <taxon>Bolidophyceae</taxon>
        <taxon>Parmales</taxon>
        <taxon>Triparmaceae</taxon>
        <taxon>Tetraparma</taxon>
    </lineage>
</organism>